<feature type="transmembrane region" description="Helical" evidence="8">
    <location>
        <begin position="72"/>
        <end position="93"/>
    </location>
</feature>
<comment type="function">
    <text evidence="1">May be specifically involved in the processing, transport, and/or maturation of the MADH beta-subunit.</text>
</comment>
<evidence type="ECO:0000256" key="5">
    <source>
        <dbReference type="ARBA" id="ARBA00022692"/>
    </source>
</evidence>
<dbReference type="InterPro" id="IPR009908">
    <property type="entry name" value="Methylamine_util_MauE"/>
</dbReference>
<keyword evidence="5 8" id="KW-0812">Transmembrane</keyword>
<evidence type="ECO:0000313" key="11">
    <source>
        <dbReference type="Proteomes" id="UP001597110"/>
    </source>
</evidence>
<name>A0ABW2YEW1_9GAMM</name>
<comment type="subcellular location">
    <subcellularLocation>
        <location evidence="2">Membrane</location>
        <topology evidence="2">Multi-pass membrane protein</topology>
    </subcellularLocation>
</comment>
<evidence type="ECO:0000259" key="9">
    <source>
        <dbReference type="Pfam" id="PF07291"/>
    </source>
</evidence>
<evidence type="ECO:0000256" key="2">
    <source>
        <dbReference type="ARBA" id="ARBA00004141"/>
    </source>
</evidence>
<accession>A0ABW2YEW1</accession>
<reference evidence="11" key="1">
    <citation type="journal article" date="2019" name="Int. J. Syst. Evol. Microbiol.">
        <title>The Global Catalogue of Microorganisms (GCM) 10K type strain sequencing project: providing services to taxonomists for standard genome sequencing and annotation.</title>
        <authorList>
            <consortium name="The Broad Institute Genomics Platform"/>
            <consortium name="The Broad Institute Genome Sequencing Center for Infectious Disease"/>
            <person name="Wu L."/>
            <person name="Ma J."/>
        </authorList>
    </citation>
    <scope>NUCLEOTIDE SEQUENCE [LARGE SCALE GENOMIC DNA]</scope>
    <source>
        <strain evidence="11">CCUG 55585</strain>
    </source>
</reference>
<comment type="pathway">
    <text evidence="3">One-carbon metabolism; methylamine degradation.</text>
</comment>
<dbReference type="Pfam" id="PF07291">
    <property type="entry name" value="MauE"/>
    <property type="match status" value="1"/>
</dbReference>
<evidence type="ECO:0000313" key="10">
    <source>
        <dbReference type="EMBL" id="MFD0726911.1"/>
    </source>
</evidence>
<keyword evidence="11" id="KW-1185">Reference proteome</keyword>
<feature type="domain" description="Methylamine utilisation protein MauE" evidence="9">
    <location>
        <begin position="4"/>
        <end position="128"/>
    </location>
</feature>
<comment type="caution">
    <text evidence="10">The sequence shown here is derived from an EMBL/GenBank/DDBJ whole genome shotgun (WGS) entry which is preliminary data.</text>
</comment>
<dbReference type="Proteomes" id="UP001597110">
    <property type="component" value="Unassembled WGS sequence"/>
</dbReference>
<organism evidence="10 11">
    <name type="scientific">Lysobacter brunescens</name>
    <dbReference type="NCBI Taxonomy" id="262323"/>
    <lineage>
        <taxon>Bacteria</taxon>
        <taxon>Pseudomonadati</taxon>
        <taxon>Pseudomonadota</taxon>
        <taxon>Gammaproteobacteria</taxon>
        <taxon>Lysobacterales</taxon>
        <taxon>Lysobacteraceae</taxon>
        <taxon>Lysobacter</taxon>
    </lineage>
</organism>
<proteinExistence type="predicted"/>
<feature type="transmembrane region" description="Helical" evidence="8">
    <location>
        <begin position="44"/>
        <end position="65"/>
    </location>
</feature>
<feature type="transmembrane region" description="Helical" evidence="8">
    <location>
        <begin position="143"/>
        <end position="159"/>
    </location>
</feature>
<sequence length="172" mass="17700">MEAGAELARWLVLSALLFAAMAKSLGFAAFRQSIADGFPGFSAQAGAWAMLIVVVEWGIGLAMLLGGGGLRMASLAAAMLFAVFAGVIAVALARGEALACSCFGASGRQVGIADLLRGTLFASAAAWTWHAAPATSPALPERLLLAGLGIALVLPTVWMRESLWLLRARAGE</sequence>
<gene>
    <name evidence="10" type="ORF">ACFQ0E_15040</name>
</gene>
<evidence type="ECO:0000256" key="6">
    <source>
        <dbReference type="ARBA" id="ARBA00022989"/>
    </source>
</evidence>
<protein>
    <recommendedName>
        <fullName evidence="4">Methylamine utilization protein MauE</fullName>
    </recommendedName>
</protein>
<dbReference type="EMBL" id="JBHTIF010000003">
    <property type="protein sequence ID" value="MFD0726911.1"/>
    <property type="molecule type" value="Genomic_DNA"/>
</dbReference>
<dbReference type="RefSeq" id="WP_386825408.1">
    <property type="nucleotide sequence ID" value="NZ_JBHTIF010000003.1"/>
</dbReference>
<evidence type="ECO:0000256" key="8">
    <source>
        <dbReference type="SAM" id="Phobius"/>
    </source>
</evidence>
<evidence type="ECO:0000256" key="1">
    <source>
        <dbReference type="ARBA" id="ARBA00003475"/>
    </source>
</evidence>
<keyword evidence="6 8" id="KW-1133">Transmembrane helix</keyword>
<keyword evidence="7 8" id="KW-0472">Membrane</keyword>
<evidence type="ECO:0000256" key="3">
    <source>
        <dbReference type="ARBA" id="ARBA00004856"/>
    </source>
</evidence>
<evidence type="ECO:0000256" key="4">
    <source>
        <dbReference type="ARBA" id="ARBA00019078"/>
    </source>
</evidence>
<evidence type="ECO:0000256" key="7">
    <source>
        <dbReference type="ARBA" id="ARBA00023136"/>
    </source>
</evidence>